<dbReference type="Proteomes" id="UP001160483">
    <property type="component" value="Unassembled WGS sequence"/>
</dbReference>
<proteinExistence type="predicted"/>
<protein>
    <submittedName>
        <fullName evidence="1">Uncharacterized protein</fullName>
    </submittedName>
</protein>
<comment type="caution">
    <text evidence="1">The sequence shown here is derived from an EMBL/GenBank/DDBJ whole genome shotgun (WGS) entry which is preliminary data.</text>
</comment>
<dbReference type="EMBL" id="CAKKTJ010000289">
    <property type="protein sequence ID" value="CAH0479046.1"/>
    <property type="molecule type" value="Genomic_DNA"/>
</dbReference>
<reference evidence="1" key="1">
    <citation type="submission" date="2021-11" db="EMBL/GenBank/DDBJ databases">
        <authorList>
            <person name="Islam A."/>
            <person name="Islam S."/>
            <person name="Flora M.S."/>
            <person name="Rahman M."/>
            <person name="Ziaur R.M."/>
            <person name="Epstein J.H."/>
            <person name="Hassan M."/>
            <person name="Klassen M."/>
            <person name="Woodard K."/>
            <person name="Webb A."/>
            <person name="Webby R.J."/>
            <person name="El Zowalaty M.E."/>
        </authorList>
    </citation>
    <scope>NUCLEOTIDE SEQUENCE</scope>
    <source>
        <strain evidence="1">Pbs3</strain>
    </source>
</reference>
<dbReference type="AlphaFoldDB" id="A0AAU9KX44"/>
<evidence type="ECO:0000313" key="2">
    <source>
        <dbReference type="Proteomes" id="UP001160483"/>
    </source>
</evidence>
<accession>A0AAU9KX44</accession>
<name>A0AAU9KX44_9STRA</name>
<evidence type="ECO:0000313" key="1">
    <source>
        <dbReference type="EMBL" id="CAH0479046.1"/>
    </source>
</evidence>
<sequence length="79" mass="8739">MNAGSWWSMNGDSNEHSWNICGDPKTYDPLKSAPVKLTAAMRDLGRSRVHTFGGQLPLVQISLMHTFSMHNSFDITSSA</sequence>
<organism evidence="1 2">
    <name type="scientific">Peronospora belbahrii</name>
    <dbReference type="NCBI Taxonomy" id="622444"/>
    <lineage>
        <taxon>Eukaryota</taxon>
        <taxon>Sar</taxon>
        <taxon>Stramenopiles</taxon>
        <taxon>Oomycota</taxon>
        <taxon>Peronosporomycetes</taxon>
        <taxon>Peronosporales</taxon>
        <taxon>Peronosporaceae</taxon>
        <taxon>Peronospora</taxon>
    </lineage>
</organism>
<gene>
    <name evidence="1" type="ORF">PBS003_LOCUS5716</name>
</gene>